<dbReference type="Proteomes" id="UP000030645">
    <property type="component" value="Unassembled WGS sequence"/>
</dbReference>
<evidence type="ECO:0000313" key="1">
    <source>
        <dbReference type="EMBL" id="EXB95580.1"/>
    </source>
</evidence>
<dbReference type="EMBL" id="KE345213">
    <property type="protein sequence ID" value="EXB95580.1"/>
    <property type="molecule type" value="Genomic_DNA"/>
</dbReference>
<name>W9RWC5_9ROSA</name>
<proteinExistence type="predicted"/>
<keyword evidence="2" id="KW-1185">Reference proteome</keyword>
<dbReference type="AlphaFoldDB" id="W9RWC5"/>
<gene>
    <name evidence="1" type="ORF">L484_016884</name>
</gene>
<accession>W9RWC5</accession>
<organism evidence="1 2">
    <name type="scientific">Morus notabilis</name>
    <dbReference type="NCBI Taxonomy" id="981085"/>
    <lineage>
        <taxon>Eukaryota</taxon>
        <taxon>Viridiplantae</taxon>
        <taxon>Streptophyta</taxon>
        <taxon>Embryophyta</taxon>
        <taxon>Tracheophyta</taxon>
        <taxon>Spermatophyta</taxon>
        <taxon>Magnoliopsida</taxon>
        <taxon>eudicotyledons</taxon>
        <taxon>Gunneridae</taxon>
        <taxon>Pentapetalae</taxon>
        <taxon>rosids</taxon>
        <taxon>fabids</taxon>
        <taxon>Rosales</taxon>
        <taxon>Moraceae</taxon>
        <taxon>Moreae</taxon>
        <taxon>Morus</taxon>
    </lineage>
</organism>
<sequence>MSWSKRLPSVVRISDPVSPLRSVTFMGINANTFIPGEGAKCKCQVEALVALWISKFILPELLEDIVQTCYFPLGIRIAKGVVFPLASLILGHLYTQMESLHRLEY</sequence>
<protein>
    <submittedName>
        <fullName evidence="1">Uncharacterized protein</fullName>
    </submittedName>
</protein>
<evidence type="ECO:0000313" key="2">
    <source>
        <dbReference type="Proteomes" id="UP000030645"/>
    </source>
</evidence>
<reference evidence="2" key="1">
    <citation type="submission" date="2013-01" db="EMBL/GenBank/DDBJ databases">
        <title>Draft Genome Sequence of a Mulberry Tree, Morus notabilis C.K. Schneid.</title>
        <authorList>
            <person name="He N."/>
            <person name="Zhao S."/>
        </authorList>
    </citation>
    <scope>NUCLEOTIDE SEQUENCE</scope>
</reference>